<evidence type="ECO:0000259" key="4">
    <source>
        <dbReference type="Pfam" id="PF20147"/>
    </source>
</evidence>
<dbReference type="PANTHER" id="PTHR33129:SF3">
    <property type="entry name" value="HOT SPOT (RHS) PROTEIN, PUTATIVE-RELATED"/>
    <property type="match status" value="1"/>
</dbReference>
<dbReference type="AlphaFoldDB" id="A0A9N8ZWD1"/>
<dbReference type="EMBL" id="CAJVPP010000751">
    <property type="protein sequence ID" value="CAG8509416.1"/>
    <property type="molecule type" value="Genomic_DNA"/>
</dbReference>
<proteinExistence type="predicted"/>
<evidence type="ECO:0000256" key="2">
    <source>
        <dbReference type="ARBA" id="ARBA00004613"/>
    </source>
</evidence>
<organism evidence="5 6">
    <name type="scientific">Funneliformis mosseae</name>
    <name type="common">Endomycorrhizal fungus</name>
    <name type="synonym">Glomus mosseae</name>
    <dbReference type="NCBI Taxonomy" id="27381"/>
    <lineage>
        <taxon>Eukaryota</taxon>
        <taxon>Fungi</taxon>
        <taxon>Fungi incertae sedis</taxon>
        <taxon>Mucoromycota</taxon>
        <taxon>Glomeromycotina</taxon>
        <taxon>Glomeromycetes</taxon>
        <taxon>Glomerales</taxon>
        <taxon>Glomeraceae</taxon>
        <taxon>Funneliformis</taxon>
    </lineage>
</organism>
<evidence type="ECO:0000313" key="5">
    <source>
        <dbReference type="EMBL" id="CAG8509416.1"/>
    </source>
</evidence>
<dbReference type="Pfam" id="PF20147">
    <property type="entry name" value="Crinkler"/>
    <property type="match status" value="1"/>
</dbReference>
<keyword evidence="6" id="KW-1185">Reference proteome</keyword>
<evidence type="ECO:0000313" key="6">
    <source>
        <dbReference type="Proteomes" id="UP000789375"/>
    </source>
</evidence>
<sequence length="251" mass="29064">MLGCIVLGEKNAFPVDFNTGKTIGHLKIVIKEQVGLDSPAHKLKLWKINIPESEKHKIYEGIDVKVKFGEQRPIKRLKLETEVGDPSFNDLLEVVAHLKRESTNWKKLDFIEHPIRKDLPIIQQPKLYIREDYKALYQIVNKEELDPKFLINGTSGIGKSYFLLYLLIQILCSSNDVTVIFQTTQSELFYRFKNSKLGVGSFEDISYCLYDPNTWYLVDAMPPAQNLRQKLYLLYHLLATKKTKTLMNSLK</sequence>
<accession>A0A9N8ZWD1</accession>
<dbReference type="GO" id="GO:0005576">
    <property type="term" value="C:extracellular region"/>
    <property type="evidence" value="ECO:0007669"/>
    <property type="project" value="UniProtKB-SubCell"/>
</dbReference>
<name>A0A9N8ZWD1_FUNMO</name>
<comment type="subcellular location">
    <subcellularLocation>
        <location evidence="1">Host cell</location>
    </subcellularLocation>
    <subcellularLocation>
        <location evidence="2">Secreted</location>
    </subcellularLocation>
</comment>
<dbReference type="Proteomes" id="UP000789375">
    <property type="component" value="Unassembled WGS sequence"/>
</dbReference>
<feature type="domain" description="Crinkler effector protein N-terminal" evidence="4">
    <location>
        <begin position="2"/>
        <end position="72"/>
    </location>
</feature>
<comment type="caution">
    <text evidence="5">The sequence shown here is derived from an EMBL/GenBank/DDBJ whole genome shotgun (WGS) entry which is preliminary data.</text>
</comment>
<protein>
    <submittedName>
        <fullName evidence="5">13055_t:CDS:1</fullName>
    </submittedName>
</protein>
<evidence type="ECO:0000256" key="1">
    <source>
        <dbReference type="ARBA" id="ARBA00004340"/>
    </source>
</evidence>
<dbReference type="GO" id="GO:0043657">
    <property type="term" value="C:host cell"/>
    <property type="evidence" value="ECO:0007669"/>
    <property type="project" value="UniProtKB-SubCell"/>
</dbReference>
<keyword evidence="3" id="KW-0964">Secreted</keyword>
<dbReference type="PANTHER" id="PTHR33129">
    <property type="entry name" value="PROTEIN KINASE DOMAIN-CONTAINING PROTEIN-RELATED"/>
    <property type="match status" value="1"/>
</dbReference>
<reference evidence="5" key="1">
    <citation type="submission" date="2021-06" db="EMBL/GenBank/DDBJ databases">
        <authorList>
            <person name="Kallberg Y."/>
            <person name="Tangrot J."/>
            <person name="Rosling A."/>
        </authorList>
    </citation>
    <scope>NUCLEOTIDE SEQUENCE</scope>
    <source>
        <strain evidence="5">87-6 pot B 2015</strain>
    </source>
</reference>
<gene>
    <name evidence="5" type="ORF">FMOSSE_LOCUS4457</name>
</gene>
<dbReference type="InterPro" id="IPR045379">
    <property type="entry name" value="Crinkler_N"/>
</dbReference>
<dbReference type="InterPro" id="IPR052980">
    <property type="entry name" value="Crinkler_effector"/>
</dbReference>
<evidence type="ECO:0000256" key="3">
    <source>
        <dbReference type="ARBA" id="ARBA00022525"/>
    </source>
</evidence>